<proteinExistence type="predicted"/>
<comment type="caution">
    <text evidence="3">The sequence shown here is derived from an EMBL/GenBank/DDBJ whole genome shotgun (WGS) entry which is preliminary data.</text>
</comment>
<dbReference type="EMBL" id="CACSLK010034108">
    <property type="protein sequence ID" value="CAA0841301.1"/>
    <property type="molecule type" value="Genomic_DNA"/>
</dbReference>
<dbReference type="CDD" id="cd02859">
    <property type="entry name" value="E_set_AMPKbeta_like_N"/>
    <property type="match status" value="1"/>
</dbReference>
<keyword evidence="4" id="KW-1185">Reference proteome</keyword>
<dbReference type="PANTHER" id="PTHR47434:SF2">
    <property type="entry name" value="PROTEIN PTST HOMOLOG 3, CHLOROPLASTIC"/>
    <property type="match status" value="1"/>
</dbReference>
<keyword evidence="3" id="KW-0808">Transferase</keyword>
<dbReference type="Proteomes" id="UP001153555">
    <property type="component" value="Unassembled WGS sequence"/>
</dbReference>
<protein>
    <submittedName>
        <fullName evidence="3">5-AMP-activated protein kinase-related</fullName>
    </submittedName>
</protein>
<organism evidence="3 4">
    <name type="scientific">Striga hermonthica</name>
    <name type="common">Purple witchweed</name>
    <name type="synonym">Buchnera hermonthica</name>
    <dbReference type="NCBI Taxonomy" id="68872"/>
    <lineage>
        <taxon>Eukaryota</taxon>
        <taxon>Viridiplantae</taxon>
        <taxon>Streptophyta</taxon>
        <taxon>Embryophyta</taxon>
        <taxon>Tracheophyta</taxon>
        <taxon>Spermatophyta</taxon>
        <taxon>Magnoliopsida</taxon>
        <taxon>eudicotyledons</taxon>
        <taxon>Gunneridae</taxon>
        <taxon>Pentapetalae</taxon>
        <taxon>asterids</taxon>
        <taxon>lamiids</taxon>
        <taxon>Lamiales</taxon>
        <taxon>Orobanchaceae</taxon>
        <taxon>Buchnereae</taxon>
        <taxon>Striga</taxon>
    </lineage>
</organism>
<dbReference type="InterPro" id="IPR014756">
    <property type="entry name" value="Ig_E-set"/>
</dbReference>
<evidence type="ECO:0000313" key="3">
    <source>
        <dbReference type="EMBL" id="CAA0841301.1"/>
    </source>
</evidence>
<dbReference type="OrthoDB" id="531008at2759"/>
<evidence type="ECO:0000256" key="1">
    <source>
        <dbReference type="SAM" id="Coils"/>
    </source>
</evidence>
<dbReference type="Pfam" id="PF16561">
    <property type="entry name" value="AMPK1_CBM"/>
    <property type="match status" value="1"/>
</dbReference>
<gene>
    <name evidence="3" type="ORF">SHERM_07316</name>
</gene>
<dbReference type="InterPro" id="IPR032640">
    <property type="entry name" value="AMPK1_CBM"/>
</dbReference>
<accession>A0A9N7P153</accession>
<keyword evidence="1" id="KW-0175">Coiled coil</keyword>
<feature type="domain" description="AMP-activated protein kinase glycogen-binding" evidence="2">
    <location>
        <begin position="294"/>
        <end position="383"/>
    </location>
</feature>
<evidence type="ECO:0000313" key="4">
    <source>
        <dbReference type="Proteomes" id="UP001153555"/>
    </source>
</evidence>
<dbReference type="SUPFAM" id="SSF81296">
    <property type="entry name" value="E set domains"/>
    <property type="match status" value="1"/>
</dbReference>
<evidence type="ECO:0000259" key="2">
    <source>
        <dbReference type="Pfam" id="PF16561"/>
    </source>
</evidence>
<dbReference type="AlphaFoldDB" id="A0A9N7P153"/>
<dbReference type="PANTHER" id="PTHR47434">
    <property type="entry name" value="PROTEIN PTST HOMOLOG 3, CHLOROPLASTIC"/>
    <property type="match status" value="1"/>
</dbReference>
<reference evidence="3" key="1">
    <citation type="submission" date="2019-12" db="EMBL/GenBank/DDBJ databases">
        <authorList>
            <person name="Scholes J."/>
        </authorList>
    </citation>
    <scope>NUCLEOTIDE SEQUENCE</scope>
</reference>
<feature type="coiled-coil region" evidence="1">
    <location>
        <begin position="228"/>
        <end position="294"/>
    </location>
</feature>
<dbReference type="InterPro" id="IPR013783">
    <property type="entry name" value="Ig-like_fold"/>
</dbReference>
<name>A0A9N7P153_STRHE</name>
<dbReference type="Gene3D" id="2.60.40.10">
    <property type="entry name" value="Immunoglobulins"/>
    <property type="match status" value="1"/>
</dbReference>
<keyword evidence="3" id="KW-0418">Kinase</keyword>
<sequence>MGFVLGLFVCRGSRKVRGDVDLCKDIREFLSSAGLPENHVPTTKELSGHGRQDLANVVRRRGYKFIRNLLSTSATEKVVESNIDTGQNVKQEVFIDLSSNGSIQVEGLHSCIETKEELKSESNALSLQEKVAKFIQHGELDAIEGDGLDIINEVENGENIKSKDSRIPEYAFSQMPNGSVSSSSVQHIENPGLEIDNFRISNMSSQEQTSIDGDNNLNDEKVENRDEIRRLKFLLHQKELELTQLKEQIEKEKLSLSLLQSKAETEISKAQELNSQKETELHAAEETLSGLKEVEIDYSGEGETVELAGSFNGWDHTIEMGLQPSSSDTHSTGSRSSRLWRAVLWLYPGAYEIKFIVDGHWKIDPQRESINWHGAHNNILRVDR</sequence>
<dbReference type="GO" id="GO:0016301">
    <property type="term" value="F:kinase activity"/>
    <property type="evidence" value="ECO:0007669"/>
    <property type="project" value="UniProtKB-KW"/>
</dbReference>
<dbReference type="GO" id="GO:0009507">
    <property type="term" value="C:chloroplast"/>
    <property type="evidence" value="ECO:0007669"/>
    <property type="project" value="UniProtKB-ARBA"/>
</dbReference>